<accession>A0ABW3AGZ8</accession>
<dbReference type="EMBL" id="JBHTII010000001">
    <property type="protein sequence ID" value="MFD0790293.1"/>
    <property type="molecule type" value="Genomic_DNA"/>
</dbReference>
<evidence type="ECO:0000313" key="2">
    <source>
        <dbReference type="Proteomes" id="UP001597055"/>
    </source>
</evidence>
<dbReference type="InterPro" id="IPR017853">
    <property type="entry name" value="GH"/>
</dbReference>
<dbReference type="SUPFAM" id="SSF51445">
    <property type="entry name" value="(Trans)glycosidases"/>
    <property type="match status" value="1"/>
</dbReference>
<proteinExistence type="predicted"/>
<sequence>MFASGAPGHPRAITMWDFSWLERRWAGAGYEDWDRVLEELVERGYDSVRIDAYPHLVAGGANTTWTLTPRWNQQAWGAQSRIDVAVFPSLPEFIRAARRAGIGVALSTWFREDTTDARMAPRRPADLGALWVTTLCALDDADVLDALVYVDLCNEFPMPPGAPYLYGHDNGEPLPVAGETVQQWMADAIGAVRAEYPELRYGFSFAEDIRTLQHADISSLDIADPHLWMAGTSDFYDRVGYNFERFDPAGYDNVVAHGKATYLAHQDTYDQNIFDQIDLAADWSRRTGVPLATTECWSIIDYKDWPGLEWDWVKDLNERALRHAAATGRWTALATSNFCGPQFHEMWRDIEYHHRLTHIIHTAHIDPDLEDLWT</sequence>
<keyword evidence="2" id="KW-1185">Reference proteome</keyword>
<dbReference type="Pfam" id="PF12876">
    <property type="entry name" value="Cellulase-like"/>
    <property type="match status" value="1"/>
</dbReference>
<protein>
    <submittedName>
        <fullName evidence="1">Cellulase-like family protein</fullName>
    </submittedName>
</protein>
<dbReference type="Gene3D" id="3.20.20.80">
    <property type="entry name" value="Glycosidases"/>
    <property type="match status" value="1"/>
</dbReference>
<organism evidence="1 2">
    <name type="scientific">Microbacterium insulae</name>
    <dbReference type="NCBI Taxonomy" id="483014"/>
    <lineage>
        <taxon>Bacteria</taxon>
        <taxon>Bacillati</taxon>
        <taxon>Actinomycetota</taxon>
        <taxon>Actinomycetes</taxon>
        <taxon>Micrococcales</taxon>
        <taxon>Microbacteriaceae</taxon>
        <taxon>Microbacterium</taxon>
    </lineage>
</organism>
<name>A0ABW3AGZ8_9MICO</name>
<dbReference type="Proteomes" id="UP001597055">
    <property type="component" value="Unassembled WGS sequence"/>
</dbReference>
<dbReference type="InterPro" id="IPR024778">
    <property type="entry name" value="Put_cellulase"/>
</dbReference>
<evidence type="ECO:0000313" key="1">
    <source>
        <dbReference type="EMBL" id="MFD0790293.1"/>
    </source>
</evidence>
<reference evidence="2" key="1">
    <citation type="journal article" date="2019" name="Int. J. Syst. Evol. Microbiol.">
        <title>The Global Catalogue of Microorganisms (GCM) 10K type strain sequencing project: providing services to taxonomists for standard genome sequencing and annotation.</title>
        <authorList>
            <consortium name="The Broad Institute Genomics Platform"/>
            <consortium name="The Broad Institute Genome Sequencing Center for Infectious Disease"/>
            <person name="Wu L."/>
            <person name="Ma J."/>
        </authorList>
    </citation>
    <scope>NUCLEOTIDE SEQUENCE [LARGE SCALE GENOMIC DNA]</scope>
    <source>
        <strain evidence="2">CCUG 54523</strain>
    </source>
</reference>
<dbReference type="RefSeq" id="WP_204978050.1">
    <property type="nucleotide sequence ID" value="NZ_JBHTII010000001.1"/>
</dbReference>
<gene>
    <name evidence="1" type="ORF">ACFQ0P_07785</name>
</gene>
<comment type="caution">
    <text evidence="1">The sequence shown here is derived from an EMBL/GenBank/DDBJ whole genome shotgun (WGS) entry which is preliminary data.</text>
</comment>